<feature type="domain" description="Glycosyl transferase family 1" evidence="1">
    <location>
        <begin position="218"/>
        <end position="369"/>
    </location>
</feature>
<keyword evidence="3" id="KW-1185">Reference proteome</keyword>
<dbReference type="KEGG" id="blau:DQQ01_04785"/>
<reference evidence="3" key="1">
    <citation type="submission" date="2018-06" db="EMBL/GenBank/DDBJ databases">
        <title>Description of Blautia argi sp. nov., a new anaerobic isolated from dog feces.</title>
        <authorList>
            <person name="Chang Y.-H."/>
            <person name="Paek J."/>
            <person name="Shin Y."/>
        </authorList>
    </citation>
    <scope>NUCLEOTIDE SEQUENCE [LARGE SCALE GENOMIC DNA]</scope>
    <source>
        <strain evidence="3">KCTC 15426</strain>
    </source>
</reference>
<gene>
    <name evidence="2" type="ORF">DQQ01_04785</name>
</gene>
<dbReference type="GO" id="GO:0016757">
    <property type="term" value="F:glycosyltransferase activity"/>
    <property type="evidence" value="ECO:0007669"/>
    <property type="project" value="InterPro"/>
</dbReference>
<protein>
    <recommendedName>
        <fullName evidence="1">Glycosyl transferase family 1 domain-containing protein</fullName>
    </recommendedName>
</protein>
<dbReference type="AlphaFoldDB" id="A0A2Z4U961"/>
<dbReference type="CDD" id="cd03811">
    <property type="entry name" value="GT4_GT28_WabH-like"/>
    <property type="match status" value="1"/>
</dbReference>
<dbReference type="OrthoDB" id="9762705at2"/>
<evidence type="ECO:0000259" key="1">
    <source>
        <dbReference type="Pfam" id="PF00534"/>
    </source>
</evidence>
<name>A0A2Z4U961_9FIRM</name>
<dbReference type="PANTHER" id="PTHR12526:SF630">
    <property type="entry name" value="GLYCOSYLTRANSFERASE"/>
    <property type="match status" value="1"/>
</dbReference>
<evidence type="ECO:0000313" key="2">
    <source>
        <dbReference type="EMBL" id="AWY97576.1"/>
    </source>
</evidence>
<dbReference type="Pfam" id="PF00534">
    <property type="entry name" value="Glycos_transf_1"/>
    <property type="match status" value="1"/>
</dbReference>
<dbReference type="InterPro" id="IPR001296">
    <property type="entry name" value="Glyco_trans_1"/>
</dbReference>
<sequence length="392" mass="45548">MIKVLILTNSFAIGGTEAALNSLLKMMNPEEYQITVLAITKEGPLLKEVPGTVKIKQLLFTKSKYRIFVSGRKEKTDSIKTLAAKIEKKYYYFKYKQNAEKNHLYEKILEYTSPLEGEYDLLLDFHGYGYFLTAYGAECIKAKKKAMWIHDENIWWLYKVVSYLGKYDKIFCVSQAVKTSLLKNFPEYKEKAEVFYNVTDTERIKRMADDALNDERYRGNRKILTIGRMEEQKGYDVAIEAAEILKNRNIAFQWFFMGDGNLRQELEKFVKKKGLEKNIIFLGKKSNPYPYIKNCNLYVQPSRHEGYATTIFEARVLKKIIVASDIPSNREQIKTGINGYLEILKGEAFAERIEGILQGKEHTEKIIGNLENENLDFAGEMKKLDKLLKERK</sequence>
<dbReference type="Proteomes" id="UP000250003">
    <property type="component" value="Chromosome"/>
</dbReference>
<dbReference type="RefSeq" id="WP_111918845.1">
    <property type="nucleotide sequence ID" value="NZ_CP030280.1"/>
</dbReference>
<organism evidence="2 3">
    <name type="scientific">Blautia argi</name>
    <dbReference type="NCBI Taxonomy" id="1912897"/>
    <lineage>
        <taxon>Bacteria</taxon>
        <taxon>Bacillati</taxon>
        <taxon>Bacillota</taxon>
        <taxon>Clostridia</taxon>
        <taxon>Lachnospirales</taxon>
        <taxon>Lachnospiraceae</taxon>
        <taxon>Blautia</taxon>
    </lineage>
</organism>
<accession>A0A2Z4U961</accession>
<evidence type="ECO:0000313" key="3">
    <source>
        <dbReference type="Proteomes" id="UP000250003"/>
    </source>
</evidence>
<dbReference type="EMBL" id="CP030280">
    <property type="protein sequence ID" value="AWY97576.1"/>
    <property type="molecule type" value="Genomic_DNA"/>
</dbReference>
<dbReference type="PANTHER" id="PTHR12526">
    <property type="entry name" value="GLYCOSYLTRANSFERASE"/>
    <property type="match status" value="1"/>
</dbReference>
<dbReference type="SUPFAM" id="SSF53756">
    <property type="entry name" value="UDP-Glycosyltransferase/glycogen phosphorylase"/>
    <property type="match status" value="1"/>
</dbReference>
<dbReference type="Gene3D" id="3.40.50.2000">
    <property type="entry name" value="Glycogen Phosphorylase B"/>
    <property type="match status" value="2"/>
</dbReference>
<proteinExistence type="predicted"/>